<dbReference type="Pfam" id="PF01979">
    <property type="entry name" value="Amidohydro_1"/>
    <property type="match status" value="1"/>
</dbReference>
<feature type="domain" description="Aminodeoxyfutalosine deaminase/Imidazolonepropionase-like composite" evidence="5">
    <location>
        <begin position="21"/>
        <end position="45"/>
    </location>
</feature>
<dbReference type="InterPro" id="IPR011059">
    <property type="entry name" value="Metal-dep_hydrolase_composite"/>
</dbReference>
<reference evidence="6 7" key="1">
    <citation type="submission" date="2021-03" db="EMBL/GenBank/DDBJ databases">
        <title>Genomic Encyclopedia of Type Strains, Phase IV (KMG-IV): sequencing the most valuable type-strain genomes for metagenomic binning, comparative biology and taxonomic classification.</title>
        <authorList>
            <person name="Goeker M."/>
        </authorList>
    </citation>
    <scope>NUCLEOTIDE SEQUENCE [LARGE SCALE GENOMIC DNA]</scope>
    <source>
        <strain evidence="6 7">DSM 6139</strain>
    </source>
</reference>
<dbReference type="Pfam" id="PF22039">
    <property type="entry name" value="HUTI_composite_bact"/>
    <property type="match status" value="1"/>
</dbReference>
<feature type="domain" description="Amidohydrolase-related" evidence="4">
    <location>
        <begin position="56"/>
        <end position="411"/>
    </location>
</feature>
<keyword evidence="1" id="KW-0479">Metal-binding</keyword>
<name>A0ABS4G3W9_9CLOT</name>
<dbReference type="Gene3D" id="2.30.40.10">
    <property type="entry name" value="Urease, subunit C, domain 1"/>
    <property type="match status" value="1"/>
</dbReference>
<proteinExistence type="predicted"/>
<keyword evidence="2" id="KW-0378">Hydrolase</keyword>
<dbReference type="Gene3D" id="3.20.20.140">
    <property type="entry name" value="Metal-dependent hydrolases"/>
    <property type="match status" value="1"/>
</dbReference>
<dbReference type="Proteomes" id="UP001519271">
    <property type="component" value="Unassembled WGS sequence"/>
</dbReference>
<evidence type="ECO:0000259" key="5">
    <source>
        <dbReference type="Pfam" id="PF22039"/>
    </source>
</evidence>
<evidence type="ECO:0000313" key="6">
    <source>
        <dbReference type="EMBL" id="MBP1919221.1"/>
    </source>
</evidence>
<dbReference type="PANTHER" id="PTHR43794">
    <property type="entry name" value="AMINOHYDROLASE SSNA-RELATED"/>
    <property type="match status" value="1"/>
</dbReference>
<evidence type="ECO:0000313" key="7">
    <source>
        <dbReference type="Proteomes" id="UP001519271"/>
    </source>
</evidence>
<dbReference type="SUPFAM" id="SSF51556">
    <property type="entry name" value="Metallo-dependent hydrolases"/>
    <property type="match status" value="1"/>
</dbReference>
<dbReference type="InterPro" id="IPR032466">
    <property type="entry name" value="Metal_Hydrolase"/>
</dbReference>
<dbReference type="InterPro" id="IPR017700">
    <property type="entry name" value="Aminohydrolase_SsnA"/>
</dbReference>
<evidence type="ECO:0000256" key="1">
    <source>
        <dbReference type="ARBA" id="ARBA00022723"/>
    </source>
</evidence>
<keyword evidence="7" id="KW-1185">Reference proteome</keyword>
<dbReference type="InterPro" id="IPR054418">
    <property type="entry name" value="MQNX/HUTI_composite_N"/>
</dbReference>
<dbReference type="InterPro" id="IPR006680">
    <property type="entry name" value="Amidohydro-rel"/>
</dbReference>
<comment type="caution">
    <text evidence="6">The sequence shown here is derived from an EMBL/GenBank/DDBJ whole genome shotgun (WGS) entry which is preliminary data.</text>
</comment>
<dbReference type="SUPFAM" id="SSF51338">
    <property type="entry name" value="Composite domain of metallo-dependent hydrolases"/>
    <property type="match status" value="1"/>
</dbReference>
<evidence type="ECO:0000256" key="3">
    <source>
        <dbReference type="ARBA" id="ARBA00022833"/>
    </source>
</evidence>
<evidence type="ECO:0000259" key="4">
    <source>
        <dbReference type="Pfam" id="PF01979"/>
    </source>
</evidence>
<dbReference type="NCBIfam" id="NF005540">
    <property type="entry name" value="PRK07203.1"/>
    <property type="match status" value="1"/>
</dbReference>
<keyword evidence="3" id="KW-0862">Zinc</keyword>
<dbReference type="EMBL" id="JAGGKC010000012">
    <property type="protein sequence ID" value="MBP1919221.1"/>
    <property type="molecule type" value="Genomic_DNA"/>
</dbReference>
<dbReference type="PANTHER" id="PTHR43794:SF11">
    <property type="entry name" value="AMIDOHYDROLASE-RELATED DOMAIN-CONTAINING PROTEIN"/>
    <property type="match status" value="1"/>
</dbReference>
<dbReference type="CDD" id="cd01298">
    <property type="entry name" value="ATZ_TRZ_like"/>
    <property type="match status" value="1"/>
</dbReference>
<protein>
    <submittedName>
        <fullName evidence="6">Selenium metabolism protein SsnA</fullName>
    </submittedName>
</protein>
<evidence type="ECO:0000256" key="2">
    <source>
        <dbReference type="ARBA" id="ARBA00022801"/>
    </source>
</evidence>
<accession>A0ABS4G3W9</accession>
<sequence length="440" mass="49608">MIIGNGRVITWDKDNPFYENGGVLVKGTRIEKVGDFRELREMYPDEEVTDVKGRLIMPGMINMHTHIYSAFARGLNLGKPTPDFLKILENMWWHIDKHLTLEDTRYSAYGTMAESIRLGVTTVVDHHASPYHIRDSLFTIGEAAKELGVRASLCYETSDRDGMEAAEEGIRENIEFIKACRKDESGMLKGMFGMHASFTLSDGTLDKARSEMEGLDAGYHIHVAEGIDDEILCVRDHGKRVVERLEEFGILSDRSLAIHCVHADDRELEILKETNCNVVHNPESNMGNAVGTSPVVKMMRMGIKVGLGTDAYTNDMFESLKVAKILQSHALKDPQVGFMEAFRMQFENNRDIAGRVFGTELGILRENACADIITLDYDPLTPMNGNNLAGHAIFGMSGYQVRDTMINGRFVMKDRILTTIDFEKTMAKSREVSKRLWERL</sequence>
<gene>
    <name evidence="6" type="ORF">J2Z34_001709</name>
</gene>
<dbReference type="NCBIfam" id="TIGR03314">
    <property type="entry name" value="Se_ssnA"/>
    <property type="match status" value="1"/>
</dbReference>
<dbReference type="RefSeq" id="WP_209459428.1">
    <property type="nucleotide sequence ID" value="NZ_JAGGKC010000012.1"/>
</dbReference>
<organism evidence="6 7">
    <name type="scientific">Youngiibacter multivorans</name>
    <dbReference type="NCBI Taxonomy" id="937251"/>
    <lineage>
        <taxon>Bacteria</taxon>
        <taxon>Bacillati</taxon>
        <taxon>Bacillota</taxon>
        <taxon>Clostridia</taxon>
        <taxon>Eubacteriales</taxon>
        <taxon>Clostridiaceae</taxon>
        <taxon>Youngiibacter</taxon>
    </lineage>
</organism>
<dbReference type="InterPro" id="IPR050287">
    <property type="entry name" value="MTA/SAH_deaminase"/>
</dbReference>